<evidence type="ECO:0000256" key="1">
    <source>
        <dbReference type="SAM" id="Phobius"/>
    </source>
</evidence>
<keyword evidence="4" id="KW-1185">Reference proteome</keyword>
<proteinExistence type="predicted"/>
<sequence length="546" mass="61578">MLDVLTTIFTTVLTLSIMSIVVVAFIVLAKLLLRERLSPRWGYLLWMLLLVRLLIPWSPESEWSVFNLIPPQETALSAATDGIGAAPDFAAGWHWQEDANTEAIARSSASGASDASDASDASATAAASNAPASTHPYRSAGEGDFAFSWWNGLALLWMAGFLAAVAYRLLIQRKFTLLLKKEATLCRDESRMQLLQHCRVKLGIDHDVHMLETDLVASPSLYGLRKQTLLLPRALNNGLDPVDWKYIFLHELSHIKRKDLAVNRVLDFLLLLHWFNPVLWFAERSIREDQELACDSLALTRIAPEEKRAYATTLIKMLQFWRGHSSTLSPGNMIGMFGNKHYKGYLRRRISMITLRKNPYQWSVVGVLTVVLVAFLALTGAKAAAPLTTDEQAVMDTLHTYYNATVNYADYEAALAVSKDLRYNREDQERITKALFTSPNLTRSSDTLTGYTIKRIEKVNDTNYNAYVAVELLHLGHVPAYERPVIKEDGKWIIVLEDITYITEEHLKDYYNNVMSPEHELLAANNEVSVYRNNTPNSISADEILK</sequence>
<feature type="transmembrane region" description="Helical" evidence="1">
    <location>
        <begin position="41"/>
        <end position="58"/>
    </location>
</feature>
<accession>A0ABM9CS94</accession>
<evidence type="ECO:0000259" key="2">
    <source>
        <dbReference type="Pfam" id="PF05569"/>
    </source>
</evidence>
<organism evidence="3 4">
    <name type="scientific">Paenibacillus plantiphilus</name>
    <dbReference type="NCBI Taxonomy" id="2905650"/>
    <lineage>
        <taxon>Bacteria</taxon>
        <taxon>Bacillati</taxon>
        <taxon>Bacillota</taxon>
        <taxon>Bacilli</taxon>
        <taxon>Bacillales</taxon>
        <taxon>Paenibacillaceae</taxon>
        <taxon>Paenibacillus</taxon>
    </lineage>
</organism>
<dbReference type="InterPro" id="IPR008756">
    <property type="entry name" value="Peptidase_M56"/>
</dbReference>
<gene>
    <name evidence="3" type="ORF">PAECIP111893_04788</name>
</gene>
<dbReference type="PANTHER" id="PTHR34978">
    <property type="entry name" value="POSSIBLE SENSOR-TRANSDUCER PROTEIN BLAR"/>
    <property type="match status" value="1"/>
</dbReference>
<reference evidence="3" key="1">
    <citation type="submission" date="2022-01" db="EMBL/GenBank/DDBJ databases">
        <authorList>
            <person name="Criscuolo A."/>
        </authorList>
    </citation>
    <scope>NUCLEOTIDE SEQUENCE</scope>
    <source>
        <strain evidence="3">CIP111893</strain>
    </source>
</reference>
<dbReference type="CDD" id="cd07341">
    <property type="entry name" value="M56_BlaR1_MecR1_like"/>
    <property type="match status" value="1"/>
</dbReference>
<name>A0ABM9CS94_9BACL</name>
<feature type="domain" description="Peptidase M56" evidence="2">
    <location>
        <begin position="11"/>
        <end position="353"/>
    </location>
</feature>
<keyword evidence="1" id="KW-0472">Membrane</keyword>
<dbReference type="InterPro" id="IPR052173">
    <property type="entry name" value="Beta-lactam_resp_regulator"/>
</dbReference>
<dbReference type="Pfam" id="PF05569">
    <property type="entry name" value="Peptidase_M56"/>
    <property type="match status" value="1"/>
</dbReference>
<protein>
    <recommendedName>
        <fullName evidence="2">Peptidase M56 domain-containing protein</fullName>
    </recommendedName>
</protein>
<evidence type="ECO:0000313" key="3">
    <source>
        <dbReference type="EMBL" id="CAH1221843.1"/>
    </source>
</evidence>
<feature type="transmembrane region" description="Helical" evidence="1">
    <location>
        <begin position="149"/>
        <end position="171"/>
    </location>
</feature>
<feature type="transmembrane region" description="Helical" evidence="1">
    <location>
        <begin position="6"/>
        <end position="29"/>
    </location>
</feature>
<keyword evidence="1" id="KW-0812">Transmembrane</keyword>
<dbReference type="PANTHER" id="PTHR34978:SF3">
    <property type="entry name" value="SLR0241 PROTEIN"/>
    <property type="match status" value="1"/>
</dbReference>
<feature type="transmembrane region" description="Helical" evidence="1">
    <location>
        <begin position="360"/>
        <end position="378"/>
    </location>
</feature>
<evidence type="ECO:0000313" key="4">
    <source>
        <dbReference type="Proteomes" id="UP000838686"/>
    </source>
</evidence>
<dbReference type="Proteomes" id="UP000838686">
    <property type="component" value="Unassembled WGS sequence"/>
</dbReference>
<keyword evidence="1" id="KW-1133">Transmembrane helix</keyword>
<comment type="caution">
    <text evidence="3">The sequence shown here is derived from an EMBL/GenBank/DDBJ whole genome shotgun (WGS) entry which is preliminary data.</text>
</comment>
<dbReference type="EMBL" id="CAKMMF010000037">
    <property type="protein sequence ID" value="CAH1221843.1"/>
    <property type="molecule type" value="Genomic_DNA"/>
</dbReference>